<feature type="compositionally biased region" description="Basic and acidic residues" evidence="1">
    <location>
        <begin position="36"/>
        <end position="45"/>
    </location>
</feature>
<protein>
    <submittedName>
        <fullName evidence="2">Uncharacterized protein</fullName>
    </submittedName>
</protein>
<dbReference type="EMBL" id="JAINUG010000294">
    <property type="protein sequence ID" value="KAJ8383404.1"/>
    <property type="molecule type" value="Genomic_DNA"/>
</dbReference>
<evidence type="ECO:0000313" key="3">
    <source>
        <dbReference type="Proteomes" id="UP001221898"/>
    </source>
</evidence>
<feature type="region of interest" description="Disordered" evidence="1">
    <location>
        <begin position="1"/>
        <end position="51"/>
    </location>
</feature>
<organism evidence="2 3">
    <name type="scientific">Aldrovandia affinis</name>
    <dbReference type="NCBI Taxonomy" id="143900"/>
    <lineage>
        <taxon>Eukaryota</taxon>
        <taxon>Metazoa</taxon>
        <taxon>Chordata</taxon>
        <taxon>Craniata</taxon>
        <taxon>Vertebrata</taxon>
        <taxon>Euteleostomi</taxon>
        <taxon>Actinopterygii</taxon>
        <taxon>Neopterygii</taxon>
        <taxon>Teleostei</taxon>
        <taxon>Notacanthiformes</taxon>
        <taxon>Halosauridae</taxon>
        <taxon>Aldrovandia</taxon>
    </lineage>
</organism>
<keyword evidence="3" id="KW-1185">Reference proteome</keyword>
<evidence type="ECO:0000313" key="2">
    <source>
        <dbReference type="EMBL" id="KAJ8383404.1"/>
    </source>
</evidence>
<name>A0AAD7RFU4_9TELE</name>
<comment type="caution">
    <text evidence="2">The sequence shown here is derived from an EMBL/GenBank/DDBJ whole genome shotgun (WGS) entry which is preliminary data.</text>
</comment>
<proteinExistence type="predicted"/>
<evidence type="ECO:0000256" key="1">
    <source>
        <dbReference type="SAM" id="MobiDB-lite"/>
    </source>
</evidence>
<feature type="compositionally biased region" description="Low complexity" evidence="1">
    <location>
        <begin position="21"/>
        <end position="33"/>
    </location>
</feature>
<dbReference type="Proteomes" id="UP001221898">
    <property type="component" value="Unassembled WGS sequence"/>
</dbReference>
<sequence length="146" mass="15595">MRISPKSEGPALRPAPKLVTGPPGAHAPSAGAGRLRQVDSAEGAKRTPHSTKIRALSWLGQLQNGPLLARRGHGALRLGHRFTSGHLSQSPQPPTTTPAMRFHMLFPWRCRAPSPRLRGWTAGLLCRFHGAVEIAAGQEERGGVGV</sequence>
<accession>A0AAD7RFU4</accession>
<dbReference type="AlphaFoldDB" id="A0AAD7RFU4"/>
<reference evidence="2" key="1">
    <citation type="journal article" date="2023" name="Science">
        <title>Genome structures resolve the early diversification of teleost fishes.</title>
        <authorList>
            <person name="Parey E."/>
            <person name="Louis A."/>
            <person name="Montfort J."/>
            <person name="Bouchez O."/>
            <person name="Roques C."/>
            <person name="Iampietro C."/>
            <person name="Lluch J."/>
            <person name="Castinel A."/>
            <person name="Donnadieu C."/>
            <person name="Desvignes T."/>
            <person name="Floi Bucao C."/>
            <person name="Jouanno E."/>
            <person name="Wen M."/>
            <person name="Mejri S."/>
            <person name="Dirks R."/>
            <person name="Jansen H."/>
            <person name="Henkel C."/>
            <person name="Chen W.J."/>
            <person name="Zahm M."/>
            <person name="Cabau C."/>
            <person name="Klopp C."/>
            <person name="Thompson A.W."/>
            <person name="Robinson-Rechavi M."/>
            <person name="Braasch I."/>
            <person name="Lecointre G."/>
            <person name="Bobe J."/>
            <person name="Postlethwait J.H."/>
            <person name="Berthelot C."/>
            <person name="Roest Crollius H."/>
            <person name="Guiguen Y."/>
        </authorList>
    </citation>
    <scope>NUCLEOTIDE SEQUENCE</scope>
    <source>
        <strain evidence="2">NC1722</strain>
    </source>
</reference>
<gene>
    <name evidence="2" type="ORF">AAFF_G00221040</name>
</gene>